<dbReference type="HOGENOM" id="CLU_057011_2_3_3"/>
<feature type="domain" description="4'-phosphopantetheinyl transferase" evidence="3">
    <location>
        <begin position="127"/>
        <end position="203"/>
    </location>
</feature>
<accession>U5QKC5</accession>
<keyword evidence="2 5" id="KW-0808">Transferase</keyword>
<dbReference type="Pfam" id="PF22624">
    <property type="entry name" value="AASDHPPT_N"/>
    <property type="match status" value="1"/>
</dbReference>
<evidence type="ECO:0000313" key="5">
    <source>
        <dbReference type="EMBL" id="AGY58079.1"/>
    </source>
</evidence>
<dbReference type="Gene3D" id="3.90.470.20">
    <property type="entry name" value="4'-phosphopantetheinyl transferase domain"/>
    <property type="match status" value="1"/>
</dbReference>
<evidence type="ECO:0000259" key="4">
    <source>
        <dbReference type="Pfam" id="PF22624"/>
    </source>
</evidence>
<dbReference type="RefSeq" id="WP_023173204.1">
    <property type="nucleotide sequence ID" value="NC_022600.1"/>
</dbReference>
<protein>
    <submittedName>
        <fullName evidence="5">4'-phosphopantetheinyl transferase</fullName>
    </submittedName>
</protein>
<dbReference type="GO" id="GO:0019878">
    <property type="term" value="P:lysine biosynthetic process via aminoadipic acid"/>
    <property type="evidence" value="ECO:0007669"/>
    <property type="project" value="TreeGrafter"/>
</dbReference>
<dbReference type="InterPro" id="IPR055066">
    <property type="entry name" value="AASDHPPT_N"/>
</dbReference>
<evidence type="ECO:0000256" key="1">
    <source>
        <dbReference type="ARBA" id="ARBA00010990"/>
    </source>
</evidence>
<evidence type="ECO:0000259" key="3">
    <source>
        <dbReference type="Pfam" id="PF01648"/>
    </source>
</evidence>
<dbReference type="EMBL" id="CP003587">
    <property type="protein sequence ID" value="AGY58079.1"/>
    <property type="molecule type" value="Genomic_DNA"/>
</dbReference>
<dbReference type="Pfam" id="PF01648">
    <property type="entry name" value="ACPS"/>
    <property type="match status" value="1"/>
</dbReference>
<keyword evidence="6" id="KW-1185">Reference proteome</keyword>
<dbReference type="GO" id="GO:0005829">
    <property type="term" value="C:cytosol"/>
    <property type="evidence" value="ECO:0007669"/>
    <property type="project" value="TreeGrafter"/>
</dbReference>
<dbReference type="SUPFAM" id="SSF56214">
    <property type="entry name" value="4'-phosphopantetheinyl transferase"/>
    <property type="match status" value="2"/>
</dbReference>
<dbReference type="PANTHER" id="PTHR12215">
    <property type="entry name" value="PHOSPHOPANTETHEINE TRANSFERASE"/>
    <property type="match status" value="1"/>
</dbReference>
<dbReference type="GO" id="GO:0000287">
    <property type="term" value="F:magnesium ion binding"/>
    <property type="evidence" value="ECO:0007669"/>
    <property type="project" value="InterPro"/>
</dbReference>
<dbReference type="OrthoDB" id="9808281at2"/>
<sequence length="248" mass="27397">MSATSTGPWPARLLPVILSQSEVHLWLVSLDLPETEIARLALLLAEDERQRAARFVRAVLTNRFIAGRGRLREILASYLGCPPAALHFTYTAHGKPELVGPAGTGDLQFNLSHSEDLALCAVRWKGRVGVDLEAEREMIDLEAMARQYFTQKEYHEICSLSPPLRSRKFLELWTFKEAYLKATGEGLAGLEKLQQIEAGEIAAGWSSVPLPPLPGFAAALVAEGEGWRLCCWRWQPVNIPDEGVAPDG</sequence>
<dbReference type="PATRIC" id="fig|1183438.3.peg.1796"/>
<dbReference type="AlphaFoldDB" id="U5QKC5"/>
<dbReference type="KEGG" id="glj:GKIL_1833"/>
<dbReference type="InterPro" id="IPR037143">
    <property type="entry name" value="4-PPantetheinyl_Trfase_dom_sf"/>
</dbReference>
<dbReference type="Proteomes" id="UP000017396">
    <property type="component" value="Chromosome"/>
</dbReference>
<evidence type="ECO:0000313" key="6">
    <source>
        <dbReference type="Proteomes" id="UP000017396"/>
    </source>
</evidence>
<dbReference type="STRING" id="1183438.GKIL_1833"/>
<organism evidence="5 6">
    <name type="scientific">Gloeobacter kilaueensis (strain ATCC BAA-2537 / CCAP 1431/1 / ULC 316 / JS1)</name>
    <dbReference type="NCBI Taxonomy" id="1183438"/>
    <lineage>
        <taxon>Bacteria</taxon>
        <taxon>Bacillati</taxon>
        <taxon>Cyanobacteriota</taxon>
        <taxon>Cyanophyceae</taxon>
        <taxon>Gloeobacterales</taxon>
        <taxon>Gloeobacteraceae</taxon>
        <taxon>Gloeobacter</taxon>
    </lineage>
</organism>
<dbReference type="PANTHER" id="PTHR12215:SF10">
    <property type="entry name" value="L-AMINOADIPATE-SEMIALDEHYDE DEHYDROGENASE-PHOSPHOPANTETHEINYL TRANSFERASE"/>
    <property type="match status" value="1"/>
</dbReference>
<feature type="domain" description="4'-phosphopantetheinyl transferase N-terminal" evidence="4">
    <location>
        <begin position="36"/>
        <end position="121"/>
    </location>
</feature>
<gene>
    <name evidence="5" type="primary">acpT</name>
    <name evidence="5" type="ORF">GKIL_1833</name>
</gene>
<proteinExistence type="inferred from homology"/>
<reference evidence="5 6" key="1">
    <citation type="journal article" date="2013" name="PLoS ONE">
        <title>Cultivation and Complete Genome Sequencing of Gloeobacter kilaueensis sp. nov., from a Lava Cave in Kilauea Caldera, Hawai'i.</title>
        <authorList>
            <person name="Saw J.H."/>
            <person name="Schatz M."/>
            <person name="Brown M.V."/>
            <person name="Kunkel D.D."/>
            <person name="Foster J.S."/>
            <person name="Shick H."/>
            <person name="Christensen S."/>
            <person name="Hou S."/>
            <person name="Wan X."/>
            <person name="Donachie S.P."/>
        </authorList>
    </citation>
    <scope>NUCLEOTIDE SEQUENCE [LARGE SCALE GENOMIC DNA]</scope>
    <source>
        <strain evidence="6">JS</strain>
    </source>
</reference>
<dbReference type="InterPro" id="IPR050559">
    <property type="entry name" value="P-Pant_transferase_sf"/>
</dbReference>
<dbReference type="eggNOG" id="COG2091">
    <property type="taxonomic scope" value="Bacteria"/>
</dbReference>
<name>U5QKC5_GLOK1</name>
<dbReference type="InterPro" id="IPR008278">
    <property type="entry name" value="4-PPantetheinyl_Trfase_dom"/>
</dbReference>
<comment type="similarity">
    <text evidence="1">Belongs to the P-Pant transferase superfamily. Gsp/Sfp/HetI/AcpT family.</text>
</comment>
<dbReference type="GO" id="GO:0008897">
    <property type="term" value="F:holo-[acyl-carrier-protein] synthase activity"/>
    <property type="evidence" value="ECO:0007669"/>
    <property type="project" value="InterPro"/>
</dbReference>
<evidence type="ECO:0000256" key="2">
    <source>
        <dbReference type="ARBA" id="ARBA00022679"/>
    </source>
</evidence>